<evidence type="ECO:0000256" key="3">
    <source>
        <dbReference type="ARBA" id="ARBA00022989"/>
    </source>
</evidence>
<dbReference type="OrthoDB" id="9793824at2"/>
<feature type="transmembrane region" description="Helical" evidence="6">
    <location>
        <begin position="60"/>
        <end position="81"/>
    </location>
</feature>
<dbReference type="STRING" id="137265.SAMN05421684_7794"/>
<reference evidence="9" key="1">
    <citation type="submission" date="2016-10" db="EMBL/GenBank/DDBJ databases">
        <authorList>
            <person name="Varghese N."/>
            <person name="Submissions S."/>
        </authorList>
    </citation>
    <scope>NUCLEOTIDE SEQUENCE [LARGE SCALE GENOMIC DNA]</scope>
    <source>
        <strain evidence="9">DSM 44718</strain>
    </source>
</reference>
<evidence type="ECO:0000256" key="4">
    <source>
        <dbReference type="ARBA" id="ARBA00023136"/>
    </source>
</evidence>
<dbReference type="EMBL" id="FNQB01000005">
    <property type="protein sequence ID" value="SDZ64610.1"/>
    <property type="molecule type" value="Genomic_DNA"/>
</dbReference>
<keyword evidence="9" id="KW-1185">Reference proteome</keyword>
<name>A0A1H3UQ68_9ACTN</name>
<keyword evidence="2 6" id="KW-0812">Transmembrane</keyword>
<keyword evidence="3 6" id="KW-1133">Transmembrane helix</keyword>
<evidence type="ECO:0000256" key="1">
    <source>
        <dbReference type="ARBA" id="ARBA00004141"/>
    </source>
</evidence>
<evidence type="ECO:0000256" key="6">
    <source>
        <dbReference type="SAM" id="Phobius"/>
    </source>
</evidence>
<evidence type="ECO:0000256" key="2">
    <source>
        <dbReference type="ARBA" id="ARBA00022692"/>
    </source>
</evidence>
<keyword evidence="4 6" id="KW-0472">Membrane</keyword>
<evidence type="ECO:0000259" key="7">
    <source>
        <dbReference type="Pfam" id="PF06271"/>
    </source>
</evidence>
<dbReference type="InterPro" id="IPR010432">
    <property type="entry name" value="RDD"/>
</dbReference>
<protein>
    <submittedName>
        <fullName evidence="8">RDD family protein</fullName>
    </submittedName>
</protein>
<dbReference type="AlphaFoldDB" id="A0A1H3UQ68"/>
<evidence type="ECO:0000313" key="8">
    <source>
        <dbReference type="EMBL" id="SDZ64610.1"/>
    </source>
</evidence>
<evidence type="ECO:0000256" key="5">
    <source>
        <dbReference type="SAM" id="MobiDB-lite"/>
    </source>
</evidence>
<gene>
    <name evidence="8" type="ORF">SAMN05421684_7794</name>
</gene>
<organism evidence="8 9">
    <name type="scientific">Asanoa ishikariensis</name>
    <dbReference type="NCBI Taxonomy" id="137265"/>
    <lineage>
        <taxon>Bacteria</taxon>
        <taxon>Bacillati</taxon>
        <taxon>Actinomycetota</taxon>
        <taxon>Actinomycetes</taxon>
        <taxon>Micromonosporales</taxon>
        <taxon>Micromonosporaceae</taxon>
        <taxon>Asanoa</taxon>
    </lineage>
</organism>
<feature type="domain" description="RDD" evidence="7">
    <location>
        <begin position="59"/>
        <end position="160"/>
    </location>
</feature>
<dbReference type="Proteomes" id="UP000199632">
    <property type="component" value="Unassembled WGS sequence"/>
</dbReference>
<sequence>MTEPPAGYRPPPSYGEQVSAPSYPPHQATRADLQPYAAPLPYPQQSYPMAGQLVSPGGRLGAALLDALLMLVTLYIGWLVWSVVTWSEGQTPGKKLLGHVTADANTGHPLDWGQMAMREVCVKGLVGWLLGMLTCGVYGLVDSFMVFGDRQRTLHDKMSNSVVRHV</sequence>
<accession>A0A1H3UQ68</accession>
<dbReference type="GO" id="GO:0016020">
    <property type="term" value="C:membrane"/>
    <property type="evidence" value="ECO:0007669"/>
    <property type="project" value="UniProtKB-SubCell"/>
</dbReference>
<comment type="subcellular location">
    <subcellularLocation>
        <location evidence="1">Membrane</location>
        <topology evidence="1">Multi-pass membrane protein</topology>
    </subcellularLocation>
</comment>
<evidence type="ECO:0000313" key="9">
    <source>
        <dbReference type="Proteomes" id="UP000199632"/>
    </source>
</evidence>
<dbReference type="RefSeq" id="WP_090803563.1">
    <property type="nucleotide sequence ID" value="NZ_BOND01000029.1"/>
</dbReference>
<feature type="region of interest" description="Disordered" evidence="5">
    <location>
        <begin position="1"/>
        <end position="27"/>
    </location>
</feature>
<feature type="transmembrane region" description="Helical" evidence="6">
    <location>
        <begin position="125"/>
        <end position="148"/>
    </location>
</feature>
<proteinExistence type="predicted"/>
<dbReference type="Pfam" id="PF06271">
    <property type="entry name" value="RDD"/>
    <property type="match status" value="1"/>
</dbReference>